<name>A0A9P7H1T1_9HYPO</name>
<feature type="compositionally biased region" description="Polar residues" evidence="1">
    <location>
        <begin position="82"/>
        <end position="97"/>
    </location>
</feature>
<sequence length="163" mass="18002">MSTNPSLIRALRERGIAATGPARTNQVANANLVTAKEADRAGRLQWSSNSLPAVPSEDSLVNQLASKDNCVVLWMASHSSGSQRAQDLRRPNTSPTQARKAPARVMDTPSIQVVYNFKMNGADRGDQLRAHRGYDHRIRGDRWQALAWSFLLDTLLINTTSYS</sequence>
<evidence type="ECO:0000256" key="1">
    <source>
        <dbReference type="SAM" id="MobiDB-lite"/>
    </source>
</evidence>
<evidence type="ECO:0000313" key="4">
    <source>
        <dbReference type="Proteomes" id="UP000782241"/>
    </source>
</evidence>
<protein>
    <recommendedName>
        <fullName evidence="2">PiggyBac transposable element-derived protein domain-containing protein</fullName>
    </recommendedName>
</protein>
<keyword evidence="4" id="KW-1185">Reference proteome</keyword>
<reference evidence="3" key="1">
    <citation type="submission" date="2021-04" db="EMBL/GenBank/DDBJ databases">
        <title>Draft genome of Fusarium avenaceum strain F156N33, isolated from an atmospheric sample in Virginia.</title>
        <authorList>
            <person name="Yang S."/>
            <person name="Vinatzer B.A."/>
            <person name="Coleman J."/>
        </authorList>
    </citation>
    <scope>NUCLEOTIDE SEQUENCE</scope>
    <source>
        <strain evidence="3">F156N33</strain>
    </source>
</reference>
<comment type="caution">
    <text evidence="3">The sequence shown here is derived from an EMBL/GenBank/DDBJ whole genome shotgun (WGS) entry which is preliminary data.</text>
</comment>
<dbReference type="Pfam" id="PF13843">
    <property type="entry name" value="DDE_Tnp_1_7"/>
    <property type="match status" value="1"/>
</dbReference>
<evidence type="ECO:0000259" key="2">
    <source>
        <dbReference type="Pfam" id="PF13843"/>
    </source>
</evidence>
<feature type="region of interest" description="Disordered" evidence="1">
    <location>
        <begin position="82"/>
        <end position="104"/>
    </location>
</feature>
<organism evidence="3 4">
    <name type="scientific">Fusarium avenaceum</name>
    <dbReference type="NCBI Taxonomy" id="40199"/>
    <lineage>
        <taxon>Eukaryota</taxon>
        <taxon>Fungi</taxon>
        <taxon>Dikarya</taxon>
        <taxon>Ascomycota</taxon>
        <taxon>Pezizomycotina</taxon>
        <taxon>Sordariomycetes</taxon>
        <taxon>Hypocreomycetidae</taxon>
        <taxon>Hypocreales</taxon>
        <taxon>Nectriaceae</taxon>
        <taxon>Fusarium</taxon>
        <taxon>Fusarium tricinctum species complex</taxon>
    </lineage>
</organism>
<dbReference type="AlphaFoldDB" id="A0A9P7H1T1"/>
<dbReference type="EMBL" id="JAGPUO010000010">
    <property type="protein sequence ID" value="KAG5660263.1"/>
    <property type="molecule type" value="Genomic_DNA"/>
</dbReference>
<accession>A0A9P7H1T1</accession>
<dbReference type="InterPro" id="IPR029526">
    <property type="entry name" value="PGBD"/>
</dbReference>
<proteinExistence type="predicted"/>
<feature type="domain" description="PiggyBac transposable element-derived protein" evidence="2">
    <location>
        <begin position="3"/>
        <end position="158"/>
    </location>
</feature>
<evidence type="ECO:0000313" key="3">
    <source>
        <dbReference type="EMBL" id="KAG5660263.1"/>
    </source>
</evidence>
<dbReference type="Proteomes" id="UP000782241">
    <property type="component" value="Unassembled WGS sequence"/>
</dbReference>
<gene>
    <name evidence="3" type="ORF">KAF25_003785</name>
</gene>